<dbReference type="RefSeq" id="WP_126813852.1">
    <property type="nucleotide sequence ID" value="NZ_NGKC01000008.1"/>
</dbReference>
<proteinExistence type="predicted"/>
<dbReference type="OrthoDB" id="2323347at2"/>
<keyword evidence="2" id="KW-1185">Reference proteome</keyword>
<dbReference type="EMBL" id="NGKC01000008">
    <property type="protein sequence ID" value="RSU11488.1"/>
    <property type="molecule type" value="Genomic_DNA"/>
</dbReference>
<evidence type="ECO:0000313" key="1">
    <source>
        <dbReference type="EMBL" id="RSU11488.1"/>
    </source>
</evidence>
<evidence type="ECO:0008006" key="3">
    <source>
        <dbReference type="Google" id="ProtNLM"/>
    </source>
</evidence>
<dbReference type="Pfam" id="PF11148">
    <property type="entry name" value="DUF2922"/>
    <property type="match status" value="1"/>
</dbReference>
<name>A0A430ATV7_9ENTE</name>
<dbReference type="InterPro" id="IPR021321">
    <property type="entry name" value="DUF2922"/>
</dbReference>
<reference evidence="1 2" key="1">
    <citation type="submission" date="2017-05" db="EMBL/GenBank/DDBJ databases">
        <title>Vagococcus spp. assemblies.</title>
        <authorList>
            <person name="Gulvik C.A."/>
        </authorList>
    </citation>
    <scope>NUCLEOTIDE SEQUENCE [LARGE SCALE GENOMIC DNA]</scope>
    <source>
        <strain evidence="1 2">LMG 24798</strain>
    </source>
</reference>
<comment type="caution">
    <text evidence="1">The sequence shown here is derived from an EMBL/GenBank/DDBJ whole genome shotgun (WGS) entry which is preliminary data.</text>
</comment>
<protein>
    <recommendedName>
        <fullName evidence="3">DUF2922 domain-containing protein</fullName>
    </recommendedName>
</protein>
<sequence>MKKLTMSFLNAEGKRANLTLNAAKQDLTGEVVKPVMGQICELALFQKNNQPLYVQPESAKYTETIITKLF</sequence>
<evidence type="ECO:0000313" key="2">
    <source>
        <dbReference type="Proteomes" id="UP000286773"/>
    </source>
</evidence>
<accession>A0A430ATV7</accession>
<organism evidence="1 2">
    <name type="scientific">Vagococcus acidifermentans</name>
    <dbReference type="NCBI Taxonomy" id="564710"/>
    <lineage>
        <taxon>Bacteria</taxon>
        <taxon>Bacillati</taxon>
        <taxon>Bacillota</taxon>
        <taxon>Bacilli</taxon>
        <taxon>Lactobacillales</taxon>
        <taxon>Enterococcaceae</taxon>
        <taxon>Vagococcus</taxon>
    </lineage>
</organism>
<gene>
    <name evidence="1" type="ORF">CBF27_08315</name>
</gene>
<dbReference type="AlphaFoldDB" id="A0A430ATV7"/>
<dbReference type="Proteomes" id="UP000286773">
    <property type="component" value="Unassembled WGS sequence"/>
</dbReference>